<reference evidence="9" key="1">
    <citation type="submission" date="2012-11" db="EMBL/GenBank/DDBJ databases">
        <authorList>
            <person name="Lucero-Rivera Y.E."/>
            <person name="Tovar-Ramirez D."/>
        </authorList>
    </citation>
    <scope>NUCLEOTIDE SEQUENCE [LARGE SCALE GENOMIC DNA]</scope>
    <source>
        <strain evidence="9">Araruama</strain>
    </source>
</reference>
<feature type="transmembrane region" description="Helical" evidence="6">
    <location>
        <begin position="207"/>
        <end position="226"/>
    </location>
</feature>
<dbReference type="InterPro" id="IPR020846">
    <property type="entry name" value="MFS_dom"/>
</dbReference>
<dbReference type="AlphaFoldDB" id="A0A1V1PHA1"/>
<feature type="transmembrane region" description="Helical" evidence="6">
    <location>
        <begin position="271"/>
        <end position="289"/>
    </location>
</feature>
<feature type="transmembrane region" description="Helical" evidence="6">
    <location>
        <begin position="417"/>
        <end position="443"/>
    </location>
</feature>
<organism evidence="8 9">
    <name type="scientific">Candidatus Magnetoglobus multicellularis str. Araruama</name>
    <dbReference type="NCBI Taxonomy" id="890399"/>
    <lineage>
        <taxon>Bacteria</taxon>
        <taxon>Pseudomonadati</taxon>
        <taxon>Thermodesulfobacteriota</taxon>
        <taxon>Desulfobacteria</taxon>
        <taxon>Desulfobacterales</taxon>
        <taxon>Desulfobacteraceae</taxon>
        <taxon>Candidatus Magnetoglobus</taxon>
    </lineage>
</organism>
<feature type="transmembrane region" description="Helical" evidence="6">
    <location>
        <begin position="165"/>
        <end position="186"/>
    </location>
</feature>
<comment type="caution">
    <text evidence="8">The sequence shown here is derived from an EMBL/GenBank/DDBJ whole genome shotgun (WGS) entry which is preliminary data.</text>
</comment>
<protein>
    <submittedName>
        <fullName evidence="8">Inner membrane transport protein (PmrA-like protein)</fullName>
    </submittedName>
</protein>
<keyword evidence="3 6" id="KW-0812">Transmembrane</keyword>
<dbReference type="EMBL" id="ATBP01000014">
    <property type="protein sequence ID" value="ETR74257.1"/>
    <property type="molecule type" value="Genomic_DNA"/>
</dbReference>
<feature type="transmembrane region" description="Helical" evidence="6">
    <location>
        <begin position="295"/>
        <end position="319"/>
    </location>
</feature>
<dbReference type="GO" id="GO:0022857">
    <property type="term" value="F:transmembrane transporter activity"/>
    <property type="evidence" value="ECO:0007669"/>
    <property type="project" value="InterPro"/>
</dbReference>
<feature type="transmembrane region" description="Helical" evidence="6">
    <location>
        <begin position="484"/>
        <end position="503"/>
    </location>
</feature>
<evidence type="ECO:0000313" key="8">
    <source>
        <dbReference type="EMBL" id="ETR74257.1"/>
    </source>
</evidence>
<dbReference type="PROSITE" id="PS50850">
    <property type="entry name" value="MFS"/>
    <property type="match status" value="1"/>
</dbReference>
<keyword evidence="2" id="KW-1003">Cell membrane</keyword>
<keyword evidence="4 6" id="KW-1133">Transmembrane helix</keyword>
<accession>A0A1V1PHA1</accession>
<evidence type="ECO:0000256" key="5">
    <source>
        <dbReference type="ARBA" id="ARBA00023136"/>
    </source>
</evidence>
<dbReference type="PANTHER" id="PTHR43124:SF3">
    <property type="entry name" value="CHLORAMPHENICOL EFFLUX PUMP RV0191"/>
    <property type="match status" value="1"/>
</dbReference>
<feature type="transmembrane region" description="Helical" evidence="6">
    <location>
        <begin position="455"/>
        <end position="472"/>
    </location>
</feature>
<evidence type="ECO:0000313" key="9">
    <source>
        <dbReference type="Proteomes" id="UP000189670"/>
    </source>
</evidence>
<dbReference type="Proteomes" id="UP000189670">
    <property type="component" value="Unassembled WGS sequence"/>
</dbReference>
<comment type="subcellular location">
    <subcellularLocation>
        <location evidence="1">Cell membrane</location>
        <topology evidence="1">Multi-pass membrane protein</topology>
    </subcellularLocation>
</comment>
<evidence type="ECO:0000256" key="3">
    <source>
        <dbReference type="ARBA" id="ARBA00022692"/>
    </source>
</evidence>
<feature type="transmembrane region" description="Helical" evidence="6">
    <location>
        <begin position="541"/>
        <end position="567"/>
    </location>
</feature>
<gene>
    <name evidence="8" type="ORF">OMM_00322</name>
</gene>
<dbReference type="Gene3D" id="1.20.1250.20">
    <property type="entry name" value="MFS general substrate transporter like domains"/>
    <property type="match status" value="1"/>
</dbReference>
<dbReference type="GO" id="GO:0005886">
    <property type="term" value="C:plasma membrane"/>
    <property type="evidence" value="ECO:0007669"/>
    <property type="project" value="UniProtKB-SubCell"/>
</dbReference>
<keyword evidence="5 6" id="KW-0472">Membrane</keyword>
<proteinExistence type="predicted"/>
<dbReference type="InterPro" id="IPR050189">
    <property type="entry name" value="MFS_Efflux_Transporters"/>
</dbReference>
<dbReference type="InterPro" id="IPR036259">
    <property type="entry name" value="MFS_trans_sf"/>
</dbReference>
<evidence type="ECO:0000259" key="7">
    <source>
        <dbReference type="PROSITE" id="PS50850"/>
    </source>
</evidence>
<dbReference type="Pfam" id="PF07690">
    <property type="entry name" value="MFS_1"/>
    <property type="match status" value="1"/>
</dbReference>
<name>A0A1V1PHA1_9BACT</name>
<dbReference type="SUPFAM" id="SSF103473">
    <property type="entry name" value="MFS general substrate transporter"/>
    <property type="match status" value="1"/>
</dbReference>
<evidence type="ECO:0000256" key="2">
    <source>
        <dbReference type="ARBA" id="ARBA00022475"/>
    </source>
</evidence>
<evidence type="ECO:0000256" key="6">
    <source>
        <dbReference type="SAM" id="Phobius"/>
    </source>
</evidence>
<evidence type="ECO:0000256" key="1">
    <source>
        <dbReference type="ARBA" id="ARBA00004651"/>
    </source>
</evidence>
<feature type="transmembrane region" description="Helical" evidence="6">
    <location>
        <begin position="509"/>
        <end position="529"/>
    </location>
</feature>
<feature type="domain" description="Major facilitator superfamily (MFS) profile" evidence="7">
    <location>
        <begin position="163"/>
        <end position="597"/>
    </location>
</feature>
<sequence>MTMLLIIGISQAVFSLINSSQFKDFYLKINIQKAEIMTAMLKEDVDYLLCKGVKIHKLVKMENMLKEVIDVSPELQDISIYDSRNDILHLANKDDAIDFVRPQQNVKKIDQSHSEMDPDFQLKKKLIKTVEDQDAEQSIVEGTIITNISKQVLFDKIFEIRIDSATVLIISFLFMVELLIMIFRIIQSSARTDQSTSKIEFADIRPVTFIFFFSFDLCISFLPLYMEQLYVPMFGLSKDLVLSLPISGEMLFAGITTIIAGWLLDRINWHLPFIYGLVICSIGSFYSWLSPDAYHLLFSRCLTGIGYGLSFMAAQGFVVSYTDNKTKTQGLTQLFAGLMAGSICGGAAGAMIADRIGYAPIFFISGILIVVTVLYTLYFMRAGFKKKVVKKRIDDESLEKDSKGLKLIFKFIFNRNIFSLLILGILPTAFSIVGFINFFYPVYLNRLGETQSNIGRIYMIYGLCLIYIAPLLSKFVDRSDNKKLFIVITGLIGGIAFTSFYFVEGLWATMITVLLLGISSSFDASRTYALNLKITKSLGEGIAMGIFNLAEKIGQVVGPIMFGLFFITTSVNQTMAVFGIIYITITFLFMFTAQSDKKLKMQGR</sequence>
<feature type="transmembrane region" description="Helical" evidence="6">
    <location>
        <begin position="358"/>
        <end position="380"/>
    </location>
</feature>
<evidence type="ECO:0000256" key="4">
    <source>
        <dbReference type="ARBA" id="ARBA00022989"/>
    </source>
</evidence>
<dbReference type="InterPro" id="IPR011701">
    <property type="entry name" value="MFS"/>
</dbReference>
<feature type="transmembrane region" description="Helical" evidence="6">
    <location>
        <begin position="331"/>
        <end position="352"/>
    </location>
</feature>
<dbReference type="PANTHER" id="PTHR43124">
    <property type="entry name" value="PURINE EFFLUX PUMP PBUE"/>
    <property type="match status" value="1"/>
</dbReference>
<feature type="transmembrane region" description="Helical" evidence="6">
    <location>
        <begin position="573"/>
        <end position="593"/>
    </location>
</feature>
<feature type="transmembrane region" description="Helical" evidence="6">
    <location>
        <begin position="246"/>
        <end position="264"/>
    </location>
</feature>